<dbReference type="InterPro" id="IPR008979">
    <property type="entry name" value="Galactose-bd-like_sf"/>
</dbReference>
<dbReference type="EC" id="3.2.1.22" evidence="5"/>
<evidence type="ECO:0000313" key="9">
    <source>
        <dbReference type="Proteomes" id="UP000189739"/>
    </source>
</evidence>
<dbReference type="SUPFAM" id="SSF51445">
    <property type="entry name" value="(Trans)glycosidases"/>
    <property type="match status" value="1"/>
</dbReference>
<dbReference type="GO" id="GO:0016020">
    <property type="term" value="C:membrane"/>
    <property type="evidence" value="ECO:0007669"/>
    <property type="project" value="InterPro"/>
</dbReference>
<dbReference type="PANTHER" id="PTHR11452">
    <property type="entry name" value="ALPHA-GALACTOSIDASE/ALPHA-N-ACETYLGALACTOSAMINIDASE"/>
    <property type="match status" value="1"/>
</dbReference>
<dbReference type="STRING" id="1792845.BC343_29115"/>
<dbReference type="Pfam" id="PF17801">
    <property type="entry name" value="Melibiase_C"/>
    <property type="match status" value="1"/>
</dbReference>
<dbReference type="Proteomes" id="UP000189739">
    <property type="component" value="Unassembled WGS sequence"/>
</dbReference>
<reference evidence="8 9" key="1">
    <citation type="submission" date="2016-07" db="EMBL/GenBank/DDBJ databases">
        <title>Genomic analysis of zinc-resistant bacterium Mucilaginibacter pedocola TBZ30.</title>
        <authorList>
            <person name="Huang J."/>
            <person name="Tang J."/>
        </authorList>
    </citation>
    <scope>NUCLEOTIDE SEQUENCE [LARGE SCALE GENOMIC DNA]</scope>
    <source>
        <strain evidence="8 9">TBZ30</strain>
    </source>
</reference>
<gene>
    <name evidence="8" type="ORF">BC343_29115</name>
</gene>
<keyword evidence="9" id="KW-1185">Reference proteome</keyword>
<dbReference type="InterPro" id="IPR041233">
    <property type="entry name" value="Melibiase_C"/>
</dbReference>
<proteinExistence type="inferred from homology"/>
<keyword evidence="2 6" id="KW-0732">Signal</keyword>
<keyword evidence="4 5" id="KW-0326">Glycosidase</keyword>
<evidence type="ECO:0000256" key="5">
    <source>
        <dbReference type="RuleBase" id="RU361168"/>
    </source>
</evidence>
<feature type="chain" id="PRO_5012368459" description="Alpha-galactosidase" evidence="6">
    <location>
        <begin position="20"/>
        <end position="731"/>
    </location>
</feature>
<evidence type="ECO:0000256" key="6">
    <source>
        <dbReference type="SAM" id="SignalP"/>
    </source>
</evidence>
<accession>A0A1S9PE53</accession>
<protein>
    <recommendedName>
        <fullName evidence="5">Alpha-galactosidase</fullName>
        <ecNumber evidence="5">3.2.1.22</ecNumber>
    </recommendedName>
    <alternativeName>
        <fullName evidence="5">Melibiase</fullName>
    </alternativeName>
</protein>
<dbReference type="SUPFAM" id="SSF51011">
    <property type="entry name" value="Glycosyl hydrolase domain"/>
    <property type="match status" value="1"/>
</dbReference>
<dbReference type="GO" id="GO:0005975">
    <property type="term" value="P:carbohydrate metabolic process"/>
    <property type="evidence" value="ECO:0007669"/>
    <property type="project" value="InterPro"/>
</dbReference>
<dbReference type="RefSeq" id="WP_162276884.1">
    <property type="nucleotide sequence ID" value="NZ_MBTF01000015.1"/>
</dbReference>
<dbReference type="InterPro" id="IPR013780">
    <property type="entry name" value="Glyco_hydro_b"/>
</dbReference>
<name>A0A1S9PE53_9SPHI</name>
<dbReference type="InterPro" id="IPR015919">
    <property type="entry name" value="Cadherin-like_sf"/>
</dbReference>
<dbReference type="InterPro" id="IPR013783">
    <property type="entry name" value="Ig-like_fold"/>
</dbReference>
<evidence type="ECO:0000256" key="2">
    <source>
        <dbReference type="ARBA" id="ARBA00022729"/>
    </source>
</evidence>
<dbReference type="Pfam" id="PF05345">
    <property type="entry name" value="He_PIG"/>
    <property type="match status" value="1"/>
</dbReference>
<dbReference type="SUPFAM" id="SSF49785">
    <property type="entry name" value="Galactose-binding domain-like"/>
    <property type="match status" value="1"/>
</dbReference>
<evidence type="ECO:0000259" key="7">
    <source>
        <dbReference type="Pfam" id="PF17801"/>
    </source>
</evidence>
<dbReference type="Gene3D" id="3.20.20.70">
    <property type="entry name" value="Aldolase class I"/>
    <property type="match status" value="1"/>
</dbReference>
<dbReference type="Gene3D" id="2.60.40.1180">
    <property type="entry name" value="Golgi alpha-mannosidase II"/>
    <property type="match status" value="1"/>
</dbReference>
<dbReference type="GO" id="GO:0004557">
    <property type="term" value="F:alpha-galactosidase activity"/>
    <property type="evidence" value="ECO:0007669"/>
    <property type="project" value="UniProtKB-EC"/>
</dbReference>
<dbReference type="AlphaFoldDB" id="A0A1S9PE53"/>
<evidence type="ECO:0000256" key="3">
    <source>
        <dbReference type="ARBA" id="ARBA00022801"/>
    </source>
</evidence>
<evidence type="ECO:0000313" key="8">
    <source>
        <dbReference type="EMBL" id="OOQ59220.1"/>
    </source>
</evidence>
<dbReference type="GO" id="GO:0005509">
    <property type="term" value="F:calcium ion binding"/>
    <property type="evidence" value="ECO:0007669"/>
    <property type="project" value="InterPro"/>
</dbReference>
<dbReference type="Pfam" id="PF16499">
    <property type="entry name" value="Melibiase_2"/>
    <property type="match status" value="1"/>
</dbReference>
<feature type="signal peptide" evidence="6">
    <location>
        <begin position="1"/>
        <end position="19"/>
    </location>
</feature>
<dbReference type="CDD" id="cd14792">
    <property type="entry name" value="GH27"/>
    <property type="match status" value="1"/>
</dbReference>
<dbReference type="InterPro" id="IPR013785">
    <property type="entry name" value="Aldolase_TIM"/>
</dbReference>
<evidence type="ECO:0000256" key="4">
    <source>
        <dbReference type="ARBA" id="ARBA00023295"/>
    </source>
</evidence>
<comment type="catalytic activity">
    <reaction evidence="5">
        <text>Hydrolysis of terminal, non-reducing alpha-D-galactose residues in alpha-D-galactosides, including galactose oligosaccharides, galactomannans and galactolipids.</text>
        <dbReference type="EC" id="3.2.1.22"/>
    </reaction>
</comment>
<dbReference type="InterPro" id="IPR017853">
    <property type="entry name" value="GH"/>
</dbReference>
<keyword evidence="3 5" id="KW-0378">Hydrolase</keyword>
<organism evidence="8 9">
    <name type="scientific">Mucilaginibacter pedocola</name>
    <dbReference type="NCBI Taxonomy" id="1792845"/>
    <lineage>
        <taxon>Bacteria</taxon>
        <taxon>Pseudomonadati</taxon>
        <taxon>Bacteroidota</taxon>
        <taxon>Sphingobacteriia</taxon>
        <taxon>Sphingobacteriales</taxon>
        <taxon>Sphingobacteriaceae</taxon>
        <taxon>Mucilaginibacter</taxon>
    </lineage>
</organism>
<comment type="similarity">
    <text evidence="1 5">Belongs to the glycosyl hydrolase 27 family.</text>
</comment>
<dbReference type="Gene3D" id="2.60.40.10">
    <property type="entry name" value="Immunoglobulins"/>
    <property type="match status" value="1"/>
</dbReference>
<dbReference type="SUPFAM" id="SSF49313">
    <property type="entry name" value="Cadherin-like"/>
    <property type="match status" value="1"/>
</dbReference>
<keyword evidence="5" id="KW-1015">Disulfide bond</keyword>
<dbReference type="PRINTS" id="PR00740">
    <property type="entry name" value="GLHYDRLASE27"/>
</dbReference>
<evidence type="ECO:0000256" key="1">
    <source>
        <dbReference type="ARBA" id="ARBA00009743"/>
    </source>
</evidence>
<dbReference type="PANTHER" id="PTHR11452:SF75">
    <property type="entry name" value="ALPHA-GALACTOSIDASE MEL1"/>
    <property type="match status" value="1"/>
</dbReference>
<comment type="caution">
    <text evidence="8">The sequence shown here is derived from an EMBL/GenBank/DDBJ whole genome shotgun (WGS) entry which is preliminary data.</text>
</comment>
<feature type="domain" description="Alpha galactosidase C-terminal" evidence="7">
    <location>
        <begin position="659"/>
        <end position="730"/>
    </location>
</feature>
<dbReference type="EMBL" id="MBTF01000015">
    <property type="protein sequence ID" value="OOQ59220.1"/>
    <property type="molecule type" value="Genomic_DNA"/>
</dbReference>
<sequence length="731" mass="80910">MKKTLTLLLLTAFAVKANAQLSLQSGWKFKPGDSTAYSAPAFDDGQWQAIDVAKPWERQGHPGMDGFGWYRLHITIPASLKNSAYLKDSLRFDLQNVDDNDEVYLNGKLVATTGSNIKEGHYGPRRYTLATNNPAILWDKENVIAIRIFDTGGDGGLYGDKFAISMNDIMDYASINTEAEFVYGAKNAVGKAIKLMAKGSYKYKGQLEFKVTDPETGKVLYQKTNHAAFHAGKPFTYTFNAAALEKKSYELSYVFTDSLSGTKLTKTESTPYILTPAPPAQPTINGPDVYGARPGNPFLYLIPATGQKPLTYKADGLPKGLVLDSKTGVISGTVAAKGDYKVVFTVRNVVGSRTKNFTIRIGETIGLTPALGWNSWNAFGLSVDDARVRTAARTMIEKLSAYGWNYVNIDDGWEIDKRLPSGEIAANNKFPDMRGLTTYVHSLGLKMGIYSSPGPRTCGGYLGSWQHEDQDAKTYGDWGIDYLKYDWCSYSEVTAPKPTLDDLKKPYQVIRASLDKVNRDIMLSFCQYGWGKVWEWGAQTGGNSWRTTGDIEDTWRSMSEIGFNQVEAVQFAQPGHFNDPDMLVVGKVGWGPRLHNTRLTADEQYTHISLWSLQAVPLLIGCDMGALDKFTLNLLTNNEVLAIDQDALGKAAKQVLKTDTYQIWVKEMKDGSKAIGMFNLSDKYQTIPLNTETVGAYKTVRNVWEQKNVPDMAGGFKASVAPHGVMLVRVR</sequence>
<dbReference type="InterPro" id="IPR002241">
    <property type="entry name" value="Glyco_hydro_27"/>
</dbReference>
<dbReference type="Gene3D" id="2.60.120.260">
    <property type="entry name" value="Galactose-binding domain-like"/>
    <property type="match status" value="1"/>
</dbReference>